<keyword evidence="4 5" id="KW-0472">Membrane</keyword>
<dbReference type="AlphaFoldDB" id="A0A1W2BG04"/>
<dbReference type="EMBL" id="FWYB01000002">
    <property type="protein sequence ID" value="SMC71680.1"/>
    <property type="molecule type" value="Genomic_DNA"/>
</dbReference>
<feature type="domain" description="RDD" evidence="6">
    <location>
        <begin position="18"/>
        <end position="149"/>
    </location>
</feature>
<evidence type="ECO:0000256" key="2">
    <source>
        <dbReference type="ARBA" id="ARBA00022692"/>
    </source>
</evidence>
<comment type="subcellular location">
    <subcellularLocation>
        <location evidence="1">Membrane</location>
        <topology evidence="1">Multi-pass membrane protein</topology>
    </subcellularLocation>
</comment>
<feature type="transmembrane region" description="Helical" evidence="5">
    <location>
        <begin position="60"/>
        <end position="84"/>
    </location>
</feature>
<organism evidence="7 8">
    <name type="scientific">Pedobacter nyackensis</name>
    <dbReference type="NCBI Taxonomy" id="475255"/>
    <lineage>
        <taxon>Bacteria</taxon>
        <taxon>Pseudomonadati</taxon>
        <taxon>Bacteroidota</taxon>
        <taxon>Sphingobacteriia</taxon>
        <taxon>Sphingobacteriales</taxon>
        <taxon>Sphingobacteriaceae</taxon>
        <taxon>Pedobacter</taxon>
    </lineage>
</organism>
<feature type="transmembrane region" description="Helical" evidence="5">
    <location>
        <begin position="29"/>
        <end position="48"/>
    </location>
</feature>
<reference evidence="7 8" key="1">
    <citation type="submission" date="2017-04" db="EMBL/GenBank/DDBJ databases">
        <authorList>
            <person name="Afonso C.L."/>
            <person name="Miller P.J."/>
            <person name="Scott M.A."/>
            <person name="Spackman E."/>
            <person name="Goraichik I."/>
            <person name="Dimitrov K.M."/>
            <person name="Suarez D.L."/>
            <person name="Swayne D.E."/>
        </authorList>
    </citation>
    <scope>NUCLEOTIDE SEQUENCE [LARGE SCALE GENOMIC DNA]</scope>
    <source>
        <strain evidence="7 8">DSM 19625</strain>
    </source>
</reference>
<evidence type="ECO:0000256" key="3">
    <source>
        <dbReference type="ARBA" id="ARBA00022989"/>
    </source>
</evidence>
<dbReference type="OrthoDB" id="9814143at2"/>
<evidence type="ECO:0000256" key="4">
    <source>
        <dbReference type="ARBA" id="ARBA00023136"/>
    </source>
</evidence>
<evidence type="ECO:0000256" key="5">
    <source>
        <dbReference type="SAM" id="Phobius"/>
    </source>
</evidence>
<evidence type="ECO:0000259" key="6">
    <source>
        <dbReference type="Pfam" id="PF06271"/>
    </source>
</evidence>
<dbReference type="GO" id="GO:0016020">
    <property type="term" value="C:membrane"/>
    <property type="evidence" value="ECO:0007669"/>
    <property type="project" value="UniProtKB-SubCell"/>
</dbReference>
<dbReference type="Pfam" id="PF06271">
    <property type="entry name" value="RDD"/>
    <property type="match status" value="1"/>
</dbReference>
<keyword evidence="8" id="KW-1185">Reference proteome</keyword>
<gene>
    <name evidence="7" type="ORF">SAMN04488101_102428</name>
</gene>
<evidence type="ECO:0000313" key="8">
    <source>
        <dbReference type="Proteomes" id="UP000192678"/>
    </source>
</evidence>
<proteinExistence type="predicted"/>
<keyword evidence="3 5" id="KW-1133">Transmembrane helix</keyword>
<dbReference type="InterPro" id="IPR010432">
    <property type="entry name" value="RDD"/>
</dbReference>
<name>A0A1W2BG04_9SPHI</name>
<keyword evidence="2 5" id="KW-0812">Transmembrane</keyword>
<dbReference type="STRING" id="475255.SAMN04488101_102428"/>
<dbReference type="RefSeq" id="WP_084288321.1">
    <property type="nucleotide sequence ID" value="NZ_FWYB01000002.1"/>
</dbReference>
<dbReference type="PANTHER" id="PTHR38480">
    <property type="entry name" value="SLR0254 PROTEIN"/>
    <property type="match status" value="1"/>
</dbReference>
<evidence type="ECO:0000256" key="1">
    <source>
        <dbReference type="ARBA" id="ARBA00004141"/>
    </source>
</evidence>
<dbReference type="PANTHER" id="PTHR38480:SF1">
    <property type="entry name" value="SLR0254 PROTEIN"/>
    <property type="match status" value="1"/>
</dbReference>
<accession>A0A1W2BG04</accession>
<protein>
    <submittedName>
        <fullName evidence="7">Uncharacterized membrane protein YckC, RDD family</fullName>
    </submittedName>
</protein>
<evidence type="ECO:0000313" key="7">
    <source>
        <dbReference type="EMBL" id="SMC71680.1"/>
    </source>
</evidence>
<sequence length="247" mass="27667">METIKVNTSQHVDIDYPVAGLGERLAARLIDLGMFLVLYSILALLFISTGLSANLKSTPYLLYAMIGIFAASYIFYNLICEIFMNGQCIGKRLMKIKVISLDGSKPSIGQYFIRWLFRLVDFPLTAQLGGLICVAISEKKQRIGDIVAGTTVIKTVPYTNYDHIAFHPVEEDYVPVFDKVNILTDGDVELIHEVISTYYKTYNTELIYTMSAKVAAHLSVSIPTGMNEMEFLKTVIKDYNHQTAIAI</sequence>
<dbReference type="Proteomes" id="UP000192678">
    <property type="component" value="Unassembled WGS sequence"/>
</dbReference>